<keyword evidence="4" id="KW-1185">Reference proteome</keyword>
<dbReference type="PROSITE" id="PS50975">
    <property type="entry name" value="ATP_GRASP"/>
    <property type="match status" value="1"/>
</dbReference>
<dbReference type="InterPro" id="IPR005479">
    <property type="entry name" value="CPAse_ATP-bd"/>
</dbReference>
<dbReference type="Pfam" id="PF15632">
    <property type="entry name" value="ATPgrasp_Ter"/>
    <property type="match status" value="1"/>
</dbReference>
<dbReference type="Gene3D" id="3.30.1490.20">
    <property type="entry name" value="ATP-grasp fold, A domain"/>
    <property type="match status" value="1"/>
</dbReference>
<dbReference type="InterPro" id="IPR011761">
    <property type="entry name" value="ATP-grasp"/>
</dbReference>
<dbReference type="Gene3D" id="3.40.50.20">
    <property type="match status" value="1"/>
</dbReference>
<keyword evidence="1" id="KW-0067">ATP-binding</keyword>
<dbReference type="Gene3D" id="3.30.470.20">
    <property type="entry name" value="ATP-grasp fold, B domain"/>
    <property type="match status" value="1"/>
</dbReference>
<proteinExistence type="predicted"/>
<evidence type="ECO:0000313" key="3">
    <source>
        <dbReference type="EMBL" id="MFC6145606.1"/>
    </source>
</evidence>
<accession>A0ABW1QAM7</accession>
<name>A0ABW1QAM7_9CORY</name>
<organism evidence="3 4">
    <name type="scientific">Corynebacterium nasicanis</name>
    <dbReference type="NCBI Taxonomy" id="1448267"/>
    <lineage>
        <taxon>Bacteria</taxon>
        <taxon>Bacillati</taxon>
        <taxon>Actinomycetota</taxon>
        <taxon>Actinomycetes</taxon>
        <taxon>Mycobacteriales</taxon>
        <taxon>Corynebacteriaceae</taxon>
        <taxon>Corynebacterium</taxon>
    </lineage>
</organism>
<reference evidence="4" key="1">
    <citation type="journal article" date="2019" name="Int. J. Syst. Evol. Microbiol.">
        <title>The Global Catalogue of Microorganisms (GCM) 10K type strain sequencing project: providing services to taxonomists for standard genome sequencing and annotation.</title>
        <authorList>
            <consortium name="The Broad Institute Genomics Platform"/>
            <consortium name="The Broad Institute Genome Sequencing Center for Infectious Disease"/>
            <person name="Wu L."/>
            <person name="Ma J."/>
        </authorList>
    </citation>
    <scope>NUCLEOTIDE SEQUENCE [LARGE SCALE GENOMIC DNA]</scope>
    <source>
        <strain evidence="4">CCUG 51943</strain>
    </source>
</reference>
<dbReference type="EMBL" id="JBHSQE010000001">
    <property type="protein sequence ID" value="MFC6145606.1"/>
    <property type="molecule type" value="Genomic_DNA"/>
</dbReference>
<feature type="domain" description="ATP-grasp" evidence="2">
    <location>
        <begin position="121"/>
        <end position="293"/>
    </location>
</feature>
<dbReference type="InterPro" id="IPR048764">
    <property type="entry name" value="PylC_N"/>
</dbReference>
<evidence type="ECO:0000259" key="2">
    <source>
        <dbReference type="PROSITE" id="PS50975"/>
    </source>
</evidence>
<dbReference type="Pfam" id="PF21360">
    <property type="entry name" value="PylC-like_N"/>
    <property type="match status" value="1"/>
</dbReference>
<comment type="caution">
    <text evidence="3">The sequence shown here is derived from an EMBL/GenBank/DDBJ whole genome shotgun (WGS) entry which is preliminary data.</text>
</comment>
<evidence type="ECO:0000313" key="4">
    <source>
        <dbReference type="Proteomes" id="UP001596244"/>
    </source>
</evidence>
<dbReference type="RefSeq" id="WP_376999407.1">
    <property type="nucleotide sequence ID" value="NZ_JBHSQE010000001.1"/>
</dbReference>
<sequence length="322" mass="34944">MNQGHVWLLSSGGRRGALLRILQNIDDGGQSTVVVTDASQLSAAGHLAEHFELVPRIAHPDFIPRLLDICRTYQVNSVVPTIDTELEILASHKGRFAALGVDVLVSDPAVVELSSDKWKFNSWLMANGFPAIRTFEREGFSPDLLGGPVVAKPRGGSSSIGVHRAVSAEHLDLAGLGPEYIIQEQIEGVEVTIDFAVSRTGEFLGAVPRKRIEVRGGEVSKGVTVRHPALEEFVREFAATLPGAYGVLNVQVFLNEETGDFRVLELNARVGGGYPLSDAAGADFFRRLISGSEGPVDSWQENLLMLRFDDAVFVPDYQGENL</sequence>
<dbReference type="Proteomes" id="UP001596244">
    <property type="component" value="Unassembled WGS sequence"/>
</dbReference>
<gene>
    <name evidence="3" type="ORF">ACFPUZ_02120</name>
</gene>
<dbReference type="InterPro" id="IPR013815">
    <property type="entry name" value="ATP_grasp_subdomain_1"/>
</dbReference>
<keyword evidence="1" id="KW-0547">Nucleotide-binding</keyword>
<dbReference type="SUPFAM" id="SSF56059">
    <property type="entry name" value="Glutathione synthetase ATP-binding domain-like"/>
    <property type="match status" value="1"/>
</dbReference>
<dbReference type="PROSITE" id="PS00867">
    <property type="entry name" value="CPSASE_2"/>
    <property type="match status" value="1"/>
</dbReference>
<protein>
    <submittedName>
        <fullName evidence="3">ATP-grasp domain-containing protein</fullName>
    </submittedName>
</protein>
<evidence type="ECO:0000256" key="1">
    <source>
        <dbReference type="PROSITE-ProRule" id="PRU00409"/>
    </source>
</evidence>